<protein>
    <submittedName>
        <fullName evidence="3">Zinc ribbon domain-containing protein</fullName>
    </submittedName>
</protein>
<name>A0A4U6QAK4_9ACTN</name>
<dbReference type="NCBIfam" id="TIGR02605">
    <property type="entry name" value="CxxC_CxxC_SSSS"/>
    <property type="match status" value="1"/>
</dbReference>
<dbReference type="Proteomes" id="UP000306985">
    <property type="component" value="Unassembled WGS sequence"/>
</dbReference>
<accession>A0A4U6QAK4</accession>
<evidence type="ECO:0000256" key="1">
    <source>
        <dbReference type="SAM" id="MobiDB-lite"/>
    </source>
</evidence>
<dbReference type="OrthoDB" id="9792898at2"/>
<proteinExistence type="predicted"/>
<gene>
    <name evidence="3" type="ORF">FDO65_19160</name>
</gene>
<evidence type="ECO:0000259" key="2">
    <source>
        <dbReference type="SMART" id="SM00834"/>
    </source>
</evidence>
<comment type="caution">
    <text evidence="3">The sequence shown here is derived from an EMBL/GenBank/DDBJ whole genome shotgun (WGS) entry which is preliminary data.</text>
</comment>
<keyword evidence="4" id="KW-1185">Reference proteome</keyword>
<dbReference type="RefSeq" id="WP_137451338.1">
    <property type="nucleotide sequence ID" value="NZ_SZZH01000006.1"/>
</dbReference>
<organism evidence="3 4">
    <name type="scientific">Nakamurella flava</name>
    <dbReference type="NCBI Taxonomy" id="2576308"/>
    <lineage>
        <taxon>Bacteria</taxon>
        <taxon>Bacillati</taxon>
        <taxon>Actinomycetota</taxon>
        <taxon>Actinomycetes</taxon>
        <taxon>Nakamurellales</taxon>
        <taxon>Nakamurellaceae</taxon>
        <taxon>Nakamurella</taxon>
    </lineage>
</organism>
<evidence type="ECO:0000313" key="3">
    <source>
        <dbReference type="EMBL" id="TKV56951.1"/>
    </source>
</evidence>
<dbReference type="InterPro" id="IPR013429">
    <property type="entry name" value="Regulatory_FmdB_Zinc_ribbon"/>
</dbReference>
<dbReference type="EMBL" id="SZZH01000006">
    <property type="protein sequence ID" value="TKV56951.1"/>
    <property type="molecule type" value="Genomic_DNA"/>
</dbReference>
<feature type="domain" description="Putative regulatory protein FmdB zinc ribbon" evidence="2">
    <location>
        <begin position="1"/>
        <end position="41"/>
    </location>
</feature>
<feature type="region of interest" description="Disordered" evidence="1">
    <location>
        <begin position="66"/>
        <end position="94"/>
    </location>
</feature>
<dbReference type="AlphaFoldDB" id="A0A4U6QAK4"/>
<dbReference type="SMART" id="SM00834">
    <property type="entry name" value="CxxC_CXXC_SSSS"/>
    <property type="match status" value="1"/>
</dbReference>
<evidence type="ECO:0000313" key="4">
    <source>
        <dbReference type="Proteomes" id="UP000306985"/>
    </source>
</evidence>
<dbReference type="Pfam" id="PF09723">
    <property type="entry name" value="Zn_ribbon_8"/>
    <property type="match status" value="1"/>
</dbReference>
<sequence>MTTYTYRCPDCGPFDASHALGTAPSAQDCPHCPAQARRIITAPRLSLGDSRSRRLLDATAATADTPAVVTSLPGRSRRPTPITRNPLHAKLPRP</sequence>
<reference evidence="3 4" key="1">
    <citation type="submission" date="2019-05" db="EMBL/GenBank/DDBJ databases">
        <title>Nakamurella sp. N5BH11, whole genome shotgun sequence.</title>
        <authorList>
            <person name="Tuo L."/>
        </authorList>
    </citation>
    <scope>NUCLEOTIDE SEQUENCE [LARGE SCALE GENOMIC DNA]</scope>
    <source>
        <strain evidence="3 4">N5BH11</strain>
    </source>
</reference>